<sequence length="1341" mass="151434">MKSLTVLSEKTASLVNSTDQQLEFDTLNPSSYLGLGIAVDSDSHHVYVALHSAADSTQPNATIAIYRISEHENAPFDIARINLDSDTALLHNPTIAGMQYLADSCSLCIALHSGDIFLARFDHSQNNTLSPTVECVGIIDSGIKTMSWSPDLELVLFVTGSGTILEMTQEFEMISEAPIHVDSHGEVIHLNRIFVAIPVSVGWGKKETQFHGKAGKQAAVESTLPVTDAIHISPDDTMAPSLTWRGDGNFFACSSVNESKQMRTICIYDREGVLQSTSEYVAQLEHPLCWRPSGNLIAASQRLPHRHDIVFFEKNGLRHGEFTLRNAQDIVLDLQWNSDSTVLAICVEQVVDEHRVTVVQLWVCNNYYWYLKQEIFPTSTHASFVSILWDPEISTKLHVLCANGDYRRFQFSSDVLTSSSLSPENEAVVAVIDGANVLLTPFRSKNVPPPMSYSKVVLPCSAKHISFSPSVPVNRMSVLLANNTIQFWDNIHQDTASLEMIGQLVLSKCEHQIRQISWVESNVLVALAYDTSLHTDRVIAYTFDHSTTNFTVIDTKEISYQKQYMEVLRLYNSISDKVLALQLLSGTILQIKKIGDSWCAVDVLTFPSVCTWMACVCLGESKDTKEMAWIGLSERNKLFLNDQILSVDCTSFLIHKEFLIITTLTHTARFLSLSLPLYEFKFDEHTHNTVFNELHRRVERGSHIIVADVSDVKLVMQMPRGNLESVFPRALVLSTIRHAIDRLDYKTAFIACRKHRIDMNFILDHAPDAFWLHIEDFVRQVDDIDHLNLFISSMRNEDVTKTMYSAKKTMVDVDVKDKVNMVCQRMKAVMDTIDATKYIQPILTCAACHQPPDIESAMRRIYTLKTTHSLSAAETALMYLIFLVDVDKLYDVALGMYDFGLVLMVAQHSQKDPREYLPFLKGLQVLPMYYQRFSIDDHLAKHASAIRNLSQAGDEHFEELIAYLKRHKLYQISITLYPKDSAKHKTMLLEFAEFHSNNGQFDEAAMLYDMAGAYPQALEAYTNAGQWQEAYTIAINTSISEFELTQMAETLIEILTERREFQSVARICLDILNDCQRAVEALVAGFFWKDAILVLTVHKQPSLKESMVYPSVIKAYDHTLMEVEEMTVTFDKQRSRLAQVRREKQRQQASAAAGGEPTDDRLDDIDMFSDTSSMATTRISGSVTNSRASMMSSRTGRTSKQRRKMARRRAAGKEPAFEDEFLIASLCKIVKRSTVLSQDISLLIRALGSFNEMDRASKVQGYFNELLNVIKRGYKEIFIVEEAQQTKDEKPAVVVFGGKDKSDAVDRDVILPVPIVIEKPPMVSDKWWTDSFSMDTIAKSL</sequence>
<keyword evidence="4" id="KW-0819">tRNA processing</keyword>
<feature type="domain" description="ELP1 TPR" evidence="9">
    <location>
        <begin position="930"/>
        <end position="1085"/>
    </location>
</feature>
<evidence type="ECO:0000256" key="4">
    <source>
        <dbReference type="ARBA" id="ARBA00022694"/>
    </source>
</evidence>
<dbReference type="Pfam" id="PF23878">
    <property type="entry name" value="TPR_ELP1"/>
    <property type="match status" value="1"/>
</dbReference>
<dbReference type="FunCoup" id="F4NZV3">
    <property type="interactions" value="468"/>
</dbReference>
<evidence type="ECO:0000256" key="1">
    <source>
        <dbReference type="ARBA" id="ARBA00005043"/>
    </source>
</evidence>
<evidence type="ECO:0000259" key="9">
    <source>
        <dbReference type="Pfam" id="PF23878"/>
    </source>
</evidence>
<evidence type="ECO:0000313" key="12">
    <source>
        <dbReference type="EMBL" id="EGF81463.1"/>
    </source>
</evidence>
<dbReference type="GO" id="GO:0000049">
    <property type="term" value="F:tRNA binding"/>
    <property type="evidence" value="ECO:0000318"/>
    <property type="project" value="GO_Central"/>
</dbReference>
<dbReference type="InterPro" id="IPR056167">
    <property type="entry name" value="A-sol_ELP1"/>
</dbReference>
<dbReference type="RefSeq" id="XP_006677870.1">
    <property type="nucleotide sequence ID" value="XM_006677807.1"/>
</dbReference>
<evidence type="ECO:0000313" key="13">
    <source>
        <dbReference type="Proteomes" id="UP000007241"/>
    </source>
</evidence>
<dbReference type="SUPFAM" id="SSF69322">
    <property type="entry name" value="Tricorn protease domain 2"/>
    <property type="match status" value="1"/>
</dbReference>
<dbReference type="UniPathway" id="UPA00988"/>
<feature type="compositionally biased region" description="Polar residues" evidence="6">
    <location>
        <begin position="1180"/>
        <end position="1196"/>
    </location>
</feature>
<comment type="similarity">
    <text evidence="2 5">Belongs to the ELP1/IKA1 family.</text>
</comment>
<dbReference type="GO" id="GO:0002926">
    <property type="term" value="P:tRNA wobble base 5-methoxycarbonylmethyl-2-thiouridinylation"/>
    <property type="evidence" value="ECO:0000318"/>
    <property type="project" value="GO_Central"/>
</dbReference>
<dbReference type="Pfam" id="PF23925">
    <property type="entry name" value="A-sol_ELP1"/>
    <property type="match status" value="1"/>
</dbReference>
<dbReference type="PIRSF" id="PIRSF017233">
    <property type="entry name" value="IKAP"/>
    <property type="match status" value="1"/>
</dbReference>
<proteinExistence type="inferred from homology"/>
<dbReference type="GeneID" id="18238346"/>
<dbReference type="GO" id="GO:0005829">
    <property type="term" value="C:cytosol"/>
    <property type="evidence" value="ECO:0000318"/>
    <property type="project" value="GO_Central"/>
</dbReference>
<dbReference type="STRING" id="684364.F4NZV3"/>
<feature type="domain" description="ELP1 first N-terminal beta-propeller" evidence="7">
    <location>
        <begin position="1"/>
        <end position="392"/>
    </location>
</feature>
<keyword evidence="3 5" id="KW-0963">Cytoplasm</keyword>
<dbReference type="PANTHER" id="PTHR12747:SF0">
    <property type="entry name" value="ELONGATOR COMPLEX PROTEIN 1"/>
    <property type="match status" value="1"/>
</dbReference>
<dbReference type="Pfam" id="PF23936">
    <property type="entry name" value="HB_ELP1"/>
    <property type="match status" value="1"/>
</dbReference>
<feature type="domain" description="ELP1 N-terminal second beta-propeller" evidence="8">
    <location>
        <begin position="431"/>
        <end position="705"/>
    </location>
</feature>
<comment type="function">
    <text evidence="5">Component of the elongator complex which is required for multiple tRNA modifications, including mcm5U (5-methoxycarbonylmethyl uridine), mcm5s2U (5-methoxycarbonylmethyl-2-thiouridine), and ncm5U (5-carbamoylmethyl uridine). The elongator complex catalyzes formation of carboxymethyluridine in the wobble base at position 34 in tRNAs.</text>
</comment>
<comment type="subcellular location">
    <subcellularLocation>
        <location evidence="5">Cytoplasm</location>
    </subcellularLocation>
    <subcellularLocation>
        <location evidence="5">Nucleus</location>
    </subcellularLocation>
</comment>
<feature type="domain" description="ELP1 three-helical bundle" evidence="11">
    <location>
        <begin position="1105"/>
        <end position="1277"/>
    </location>
</feature>
<evidence type="ECO:0000256" key="6">
    <source>
        <dbReference type="SAM" id="MobiDB-lite"/>
    </source>
</evidence>
<dbReference type="InterPro" id="IPR056164">
    <property type="entry name" value="Beta-prop_ELP1_1st"/>
</dbReference>
<evidence type="ECO:0000259" key="8">
    <source>
        <dbReference type="Pfam" id="PF23797"/>
    </source>
</evidence>
<keyword evidence="13" id="KW-1185">Reference proteome</keyword>
<feature type="region of interest" description="Disordered" evidence="6">
    <location>
        <begin position="1180"/>
        <end position="1203"/>
    </location>
</feature>
<accession>F4NZV3</accession>
<protein>
    <recommendedName>
        <fullName evidence="5">Elongator complex protein 1</fullName>
    </recommendedName>
</protein>
<evidence type="ECO:0000256" key="2">
    <source>
        <dbReference type="ARBA" id="ARBA00006086"/>
    </source>
</evidence>
<gene>
    <name evidence="12" type="ORF">BATDEDRAFT_23909</name>
</gene>
<dbReference type="HOGENOM" id="CLU_001477_0_0_1"/>
<reference evidence="12 13" key="1">
    <citation type="submission" date="2009-12" db="EMBL/GenBank/DDBJ databases">
        <title>The draft genome of Batrachochytrium dendrobatidis.</title>
        <authorList>
            <consortium name="US DOE Joint Genome Institute (JGI-PGF)"/>
            <person name="Kuo A."/>
            <person name="Salamov A."/>
            <person name="Schmutz J."/>
            <person name="Lucas S."/>
            <person name="Pitluck S."/>
            <person name="Rosenblum E."/>
            <person name="Stajich J."/>
            <person name="Eisen M."/>
            <person name="Grigoriev I.V."/>
        </authorList>
    </citation>
    <scope>NUCLEOTIDE SEQUENCE [LARGE SCALE GENOMIC DNA]</scope>
    <source>
        <strain evidence="13">JAM81 / FGSC 10211</strain>
    </source>
</reference>
<keyword evidence="5" id="KW-0539">Nucleus</keyword>
<name>F4NZV3_BATDJ</name>
<dbReference type="InterPro" id="IPR056166">
    <property type="entry name" value="TPR_ELP1"/>
</dbReference>
<dbReference type="Pfam" id="PF04762">
    <property type="entry name" value="Beta-prop_ELP1_1st"/>
    <property type="match status" value="1"/>
</dbReference>
<feature type="domain" description="ELP1 alpha-solenoid" evidence="10">
    <location>
        <begin position="729"/>
        <end position="923"/>
    </location>
</feature>
<dbReference type="GO" id="GO:0033588">
    <property type="term" value="C:elongator holoenzyme complex"/>
    <property type="evidence" value="ECO:0000318"/>
    <property type="project" value="GO_Central"/>
</dbReference>
<dbReference type="InterPro" id="IPR006849">
    <property type="entry name" value="Elp1"/>
</dbReference>
<evidence type="ECO:0000259" key="7">
    <source>
        <dbReference type="Pfam" id="PF04762"/>
    </source>
</evidence>
<dbReference type="OrthoDB" id="40048at2759"/>
<comment type="pathway">
    <text evidence="1">tRNA modification; 5-methoxycarbonylmethyl-2-thiouridine-tRNA biosynthesis.</text>
</comment>
<evidence type="ECO:0000256" key="5">
    <source>
        <dbReference type="PIRNR" id="PIRNR017233"/>
    </source>
</evidence>
<evidence type="ECO:0000259" key="11">
    <source>
        <dbReference type="Pfam" id="PF23936"/>
    </source>
</evidence>
<evidence type="ECO:0000256" key="3">
    <source>
        <dbReference type="ARBA" id="ARBA00022490"/>
    </source>
</evidence>
<dbReference type="Pfam" id="PF23797">
    <property type="entry name" value="Beta-prop_ELP1_2nd"/>
    <property type="match status" value="1"/>
</dbReference>
<dbReference type="EMBL" id="GL882882">
    <property type="protein sequence ID" value="EGF81463.1"/>
    <property type="molecule type" value="Genomic_DNA"/>
</dbReference>
<dbReference type="InterPro" id="IPR056169">
    <property type="entry name" value="HB_ELP1"/>
</dbReference>
<dbReference type="InterPro" id="IPR056165">
    <property type="entry name" value="Beta-prop_ELP1_2nd"/>
</dbReference>
<organism evidence="12 13">
    <name type="scientific">Batrachochytrium dendrobatidis (strain JAM81 / FGSC 10211)</name>
    <name type="common">Frog chytrid fungus</name>
    <dbReference type="NCBI Taxonomy" id="684364"/>
    <lineage>
        <taxon>Eukaryota</taxon>
        <taxon>Fungi</taxon>
        <taxon>Fungi incertae sedis</taxon>
        <taxon>Chytridiomycota</taxon>
        <taxon>Chytridiomycota incertae sedis</taxon>
        <taxon>Chytridiomycetes</taxon>
        <taxon>Rhizophydiales</taxon>
        <taxon>Rhizophydiales incertae sedis</taxon>
        <taxon>Batrachochytrium</taxon>
    </lineage>
</organism>
<evidence type="ECO:0000259" key="10">
    <source>
        <dbReference type="Pfam" id="PF23925"/>
    </source>
</evidence>
<dbReference type="InParanoid" id="F4NZV3"/>
<dbReference type="PANTHER" id="PTHR12747">
    <property type="entry name" value="ELONGATOR COMPLEX PROTEIN 1"/>
    <property type="match status" value="1"/>
</dbReference>
<dbReference type="GO" id="GO:0005634">
    <property type="term" value="C:nucleus"/>
    <property type="evidence" value="ECO:0007669"/>
    <property type="project" value="UniProtKB-SubCell"/>
</dbReference>
<dbReference type="OMA" id="WRESLYC"/>
<dbReference type="Proteomes" id="UP000007241">
    <property type="component" value="Unassembled WGS sequence"/>
</dbReference>
<feature type="region of interest" description="Disordered" evidence="6">
    <location>
        <begin position="1139"/>
        <end position="1163"/>
    </location>
</feature>